<evidence type="ECO:0000313" key="2">
    <source>
        <dbReference type="Proteomes" id="UP000736672"/>
    </source>
</evidence>
<keyword evidence="2" id="KW-1185">Reference proteome</keyword>
<proteinExistence type="predicted"/>
<dbReference type="EMBL" id="JAGTJS010000021">
    <property type="protein sequence ID" value="KAH7239573.1"/>
    <property type="molecule type" value="Genomic_DNA"/>
</dbReference>
<sequence>MQAPSRSPVDPGNNLYIVCLQADADASTVKEFINSAIKKNNAHLWTDFNGRLISWKVEASPSEVVKLKGHVGIATVTKLEVPVQQRDDSRKAAVSKSHKHYICPVDGKNLNQCNVTGASLKVLLNDNIGQPRMWDGVVRDWEATLTIDQAEQIRGMDGIEKVKRVHKGRRGVCSRLPDSVDLSK</sequence>
<reference evidence="1" key="1">
    <citation type="journal article" date="2021" name="Nat. Commun.">
        <title>Genetic determinants of endophytism in the Arabidopsis root mycobiome.</title>
        <authorList>
            <person name="Mesny F."/>
            <person name="Miyauchi S."/>
            <person name="Thiergart T."/>
            <person name="Pickel B."/>
            <person name="Atanasova L."/>
            <person name="Karlsson M."/>
            <person name="Huettel B."/>
            <person name="Barry K.W."/>
            <person name="Haridas S."/>
            <person name="Chen C."/>
            <person name="Bauer D."/>
            <person name="Andreopoulos W."/>
            <person name="Pangilinan J."/>
            <person name="LaButti K."/>
            <person name="Riley R."/>
            <person name="Lipzen A."/>
            <person name="Clum A."/>
            <person name="Drula E."/>
            <person name="Henrissat B."/>
            <person name="Kohler A."/>
            <person name="Grigoriev I.V."/>
            <person name="Martin F.M."/>
            <person name="Hacquard S."/>
        </authorList>
    </citation>
    <scope>NUCLEOTIDE SEQUENCE</scope>
    <source>
        <strain evidence="1">FSSC 5 MPI-SDFR-AT-0091</strain>
    </source>
</reference>
<name>A0A9P9GIY2_FUSSL</name>
<dbReference type="OrthoDB" id="1896086at2759"/>
<evidence type="ECO:0000313" key="1">
    <source>
        <dbReference type="EMBL" id="KAH7239573.1"/>
    </source>
</evidence>
<protein>
    <submittedName>
        <fullName evidence="1">Uncharacterized protein</fullName>
    </submittedName>
</protein>
<gene>
    <name evidence="1" type="ORF">B0J15DRAFT_470556</name>
</gene>
<organism evidence="1 2">
    <name type="scientific">Fusarium solani</name>
    <name type="common">Filamentous fungus</name>
    <dbReference type="NCBI Taxonomy" id="169388"/>
    <lineage>
        <taxon>Eukaryota</taxon>
        <taxon>Fungi</taxon>
        <taxon>Dikarya</taxon>
        <taxon>Ascomycota</taxon>
        <taxon>Pezizomycotina</taxon>
        <taxon>Sordariomycetes</taxon>
        <taxon>Hypocreomycetidae</taxon>
        <taxon>Hypocreales</taxon>
        <taxon>Nectriaceae</taxon>
        <taxon>Fusarium</taxon>
        <taxon>Fusarium solani species complex</taxon>
    </lineage>
</organism>
<dbReference type="AlphaFoldDB" id="A0A9P9GIY2"/>
<accession>A0A9P9GIY2</accession>
<comment type="caution">
    <text evidence="1">The sequence shown here is derived from an EMBL/GenBank/DDBJ whole genome shotgun (WGS) entry which is preliminary data.</text>
</comment>
<dbReference type="Proteomes" id="UP000736672">
    <property type="component" value="Unassembled WGS sequence"/>
</dbReference>